<feature type="transmembrane region" description="Helical" evidence="6">
    <location>
        <begin position="146"/>
        <end position="172"/>
    </location>
</feature>
<dbReference type="KEGG" id="asip:AQUSIP_06530"/>
<dbReference type="AlphaFoldDB" id="A0A5E4PG44"/>
<dbReference type="InterPro" id="IPR001123">
    <property type="entry name" value="LeuE-type"/>
</dbReference>
<dbReference type="Pfam" id="PF01810">
    <property type="entry name" value="LysE"/>
    <property type="match status" value="1"/>
</dbReference>
<evidence type="ECO:0000256" key="3">
    <source>
        <dbReference type="ARBA" id="ARBA00022692"/>
    </source>
</evidence>
<feature type="transmembrane region" description="Helical" evidence="6">
    <location>
        <begin position="72"/>
        <end position="91"/>
    </location>
</feature>
<evidence type="ECO:0000256" key="4">
    <source>
        <dbReference type="ARBA" id="ARBA00022989"/>
    </source>
</evidence>
<sequence length="203" mass="21599">MPTLFIKGLIIGFAIAAPVGPIGVLCIQRSLHDGFKIGLMTGLGAAFADGTYGLIAGFGLTALSSLLIAQQFWIRLIGGIFLLYLGIKLFLTPPRERSAGSSDRSPWHALGTTFLLTLTNPATILSFLAIFAGLGLSQTSSDYLHAITLVVGITLGSAIWWLLLSGGVAFILHHRLSPALMRTINKFSGLIILIFGIFALSMK</sequence>
<dbReference type="PANTHER" id="PTHR30086">
    <property type="entry name" value="ARGININE EXPORTER PROTEIN ARGO"/>
    <property type="match status" value="1"/>
</dbReference>
<evidence type="ECO:0000256" key="6">
    <source>
        <dbReference type="SAM" id="Phobius"/>
    </source>
</evidence>
<dbReference type="GO" id="GO:0015171">
    <property type="term" value="F:amino acid transmembrane transporter activity"/>
    <property type="evidence" value="ECO:0007669"/>
    <property type="project" value="TreeGrafter"/>
</dbReference>
<reference evidence="7 8" key="1">
    <citation type="submission" date="2019-08" db="EMBL/GenBank/DDBJ databases">
        <authorList>
            <person name="Guy L."/>
        </authorList>
    </citation>
    <scope>NUCLEOTIDE SEQUENCE [LARGE SCALE GENOMIC DNA]</scope>
    <source>
        <strain evidence="7 8">SGT-108</strain>
    </source>
</reference>
<dbReference type="PANTHER" id="PTHR30086:SF20">
    <property type="entry name" value="ARGININE EXPORTER PROTEIN ARGO-RELATED"/>
    <property type="match status" value="1"/>
</dbReference>
<dbReference type="Proteomes" id="UP000324194">
    <property type="component" value="Chromosome 1"/>
</dbReference>
<dbReference type="OrthoDB" id="5638726at2"/>
<evidence type="ECO:0000313" key="8">
    <source>
        <dbReference type="Proteomes" id="UP000324194"/>
    </source>
</evidence>
<evidence type="ECO:0000256" key="5">
    <source>
        <dbReference type="ARBA" id="ARBA00023136"/>
    </source>
</evidence>
<dbReference type="RefSeq" id="WP_148338617.1">
    <property type="nucleotide sequence ID" value="NZ_LR699119.1"/>
</dbReference>
<dbReference type="EMBL" id="LR699119">
    <property type="protein sequence ID" value="VVC75363.1"/>
    <property type="molecule type" value="Genomic_DNA"/>
</dbReference>
<feature type="transmembrane region" description="Helical" evidence="6">
    <location>
        <begin position="184"/>
        <end position="202"/>
    </location>
</feature>
<feature type="transmembrane region" description="Helical" evidence="6">
    <location>
        <begin position="6"/>
        <end position="27"/>
    </location>
</feature>
<feature type="transmembrane region" description="Helical" evidence="6">
    <location>
        <begin position="112"/>
        <end position="134"/>
    </location>
</feature>
<feature type="transmembrane region" description="Helical" evidence="6">
    <location>
        <begin position="39"/>
        <end position="60"/>
    </location>
</feature>
<accession>A0A5E4PG44</accession>
<evidence type="ECO:0000256" key="2">
    <source>
        <dbReference type="ARBA" id="ARBA00022475"/>
    </source>
</evidence>
<organism evidence="7 8">
    <name type="scientific">Aquicella siphonis</name>
    <dbReference type="NCBI Taxonomy" id="254247"/>
    <lineage>
        <taxon>Bacteria</taxon>
        <taxon>Pseudomonadati</taxon>
        <taxon>Pseudomonadota</taxon>
        <taxon>Gammaproteobacteria</taxon>
        <taxon>Legionellales</taxon>
        <taxon>Coxiellaceae</taxon>
        <taxon>Aquicella</taxon>
    </lineage>
</organism>
<proteinExistence type="predicted"/>
<protein>
    <submittedName>
        <fullName evidence="7">Arginine exporter protein ArgO</fullName>
    </submittedName>
</protein>
<dbReference type="GO" id="GO:0005886">
    <property type="term" value="C:plasma membrane"/>
    <property type="evidence" value="ECO:0007669"/>
    <property type="project" value="UniProtKB-SubCell"/>
</dbReference>
<comment type="subcellular location">
    <subcellularLocation>
        <location evidence="1">Cell membrane</location>
        <topology evidence="1">Multi-pass membrane protein</topology>
    </subcellularLocation>
</comment>
<name>A0A5E4PG44_9COXI</name>
<keyword evidence="5 6" id="KW-0472">Membrane</keyword>
<gene>
    <name evidence="7" type="primary">argO</name>
    <name evidence="7" type="ORF">AQUSIP_06530</name>
</gene>
<keyword evidence="4 6" id="KW-1133">Transmembrane helix</keyword>
<keyword evidence="8" id="KW-1185">Reference proteome</keyword>
<keyword evidence="3 6" id="KW-0812">Transmembrane</keyword>
<keyword evidence="2" id="KW-1003">Cell membrane</keyword>
<evidence type="ECO:0000256" key="1">
    <source>
        <dbReference type="ARBA" id="ARBA00004651"/>
    </source>
</evidence>
<evidence type="ECO:0000313" key="7">
    <source>
        <dbReference type="EMBL" id="VVC75363.1"/>
    </source>
</evidence>